<keyword evidence="1" id="KW-1133">Transmembrane helix</keyword>
<name>S7PVP9_GLOTA</name>
<proteinExistence type="predicted"/>
<gene>
    <name evidence="2" type="ORF">GLOTRDRAFT_96312</name>
</gene>
<keyword evidence="1" id="KW-0472">Membrane</keyword>
<feature type="transmembrane region" description="Helical" evidence="1">
    <location>
        <begin position="17"/>
        <end position="38"/>
    </location>
</feature>
<keyword evidence="3" id="KW-1185">Reference proteome</keyword>
<dbReference type="KEGG" id="gtr:GLOTRDRAFT_96312"/>
<dbReference type="Proteomes" id="UP000030669">
    <property type="component" value="Unassembled WGS sequence"/>
</dbReference>
<reference evidence="2 3" key="1">
    <citation type="journal article" date="2012" name="Science">
        <title>The Paleozoic origin of enzymatic lignin decomposition reconstructed from 31 fungal genomes.</title>
        <authorList>
            <person name="Floudas D."/>
            <person name="Binder M."/>
            <person name="Riley R."/>
            <person name="Barry K."/>
            <person name="Blanchette R.A."/>
            <person name="Henrissat B."/>
            <person name="Martinez A.T."/>
            <person name="Otillar R."/>
            <person name="Spatafora J.W."/>
            <person name="Yadav J.S."/>
            <person name="Aerts A."/>
            <person name="Benoit I."/>
            <person name="Boyd A."/>
            <person name="Carlson A."/>
            <person name="Copeland A."/>
            <person name="Coutinho P.M."/>
            <person name="de Vries R.P."/>
            <person name="Ferreira P."/>
            <person name="Findley K."/>
            <person name="Foster B."/>
            <person name="Gaskell J."/>
            <person name="Glotzer D."/>
            <person name="Gorecki P."/>
            <person name="Heitman J."/>
            <person name="Hesse C."/>
            <person name="Hori C."/>
            <person name="Igarashi K."/>
            <person name="Jurgens J.A."/>
            <person name="Kallen N."/>
            <person name="Kersten P."/>
            <person name="Kohler A."/>
            <person name="Kuees U."/>
            <person name="Kumar T.K.A."/>
            <person name="Kuo A."/>
            <person name="LaButti K."/>
            <person name="Larrondo L.F."/>
            <person name="Lindquist E."/>
            <person name="Ling A."/>
            <person name="Lombard V."/>
            <person name="Lucas S."/>
            <person name="Lundell T."/>
            <person name="Martin R."/>
            <person name="McLaughlin D.J."/>
            <person name="Morgenstern I."/>
            <person name="Morin E."/>
            <person name="Murat C."/>
            <person name="Nagy L.G."/>
            <person name="Nolan M."/>
            <person name="Ohm R.A."/>
            <person name="Patyshakuliyeva A."/>
            <person name="Rokas A."/>
            <person name="Ruiz-Duenas F.J."/>
            <person name="Sabat G."/>
            <person name="Salamov A."/>
            <person name="Samejima M."/>
            <person name="Schmutz J."/>
            <person name="Slot J.C."/>
            <person name="St John F."/>
            <person name="Stenlid J."/>
            <person name="Sun H."/>
            <person name="Sun S."/>
            <person name="Syed K."/>
            <person name="Tsang A."/>
            <person name="Wiebenga A."/>
            <person name="Young D."/>
            <person name="Pisabarro A."/>
            <person name="Eastwood D.C."/>
            <person name="Martin F."/>
            <person name="Cullen D."/>
            <person name="Grigoriev I.V."/>
            <person name="Hibbett D.S."/>
        </authorList>
    </citation>
    <scope>NUCLEOTIDE SEQUENCE [LARGE SCALE GENOMIC DNA]</scope>
    <source>
        <strain evidence="2 3">ATCC 11539</strain>
    </source>
</reference>
<evidence type="ECO:0000313" key="3">
    <source>
        <dbReference type="Proteomes" id="UP000030669"/>
    </source>
</evidence>
<accession>S7PVP9</accession>
<dbReference type="AlphaFoldDB" id="S7PVP9"/>
<feature type="transmembrane region" description="Helical" evidence="1">
    <location>
        <begin position="167"/>
        <end position="185"/>
    </location>
</feature>
<dbReference type="eggNOG" id="ENOG502QRQD">
    <property type="taxonomic scope" value="Eukaryota"/>
</dbReference>
<evidence type="ECO:0000313" key="2">
    <source>
        <dbReference type="EMBL" id="EPQ51583.1"/>
    </source>
</evidence>
<protein>
    <recommendedName>
        <fullName evidence="4">Amino acid transporter transmembrane domain-containing protein</fullName>
    </recommendedName>
</protein>
<dbReference type="RefSeq" id="XP_007870036.1">
    <property type="nucleotide sequence ID" value="XM_007871845.1"/>
</dbReference>
<organism evidence="2 3">
    <name type="scientific">Gloeophyllum trabeum (strain ATCC 11539 / FP-39264 / Madison 617)</name>
    <name type="common">Brown rot fungus</name>
    <dbReference type="NCBI Taxonomy" id="670483"/>
    <lineage>
        <taxon>Eukaryota</taxon>
        <taxon>Fungi</taxon>
        <taxon>Dikarya</taxon>
        <taxon>Basidiomycota</taxon>
        <taxon>Agaricomycotina</taxon>
        <taxon>Agaricomycetes</taxon>
        <taxon>Gloeophyllales</taxon>
        <taxon>Gloeophyllaceae</taxon>
        <taxon>Gloeophyllum</taxon>
    </lineage>
</organism>
<dbReference type="HOGENOM" id="CLU_1098597_0_0_1"/>
<feature type="transmembrane region" description="Helical" evidence="1">
    <location>
        <begin position="128"/>
        <end position="147"/>
    </location>
</feature>
<evidence type="ECO:0008006" key="4">
    <source>
        <dbReference type="Google" id="ProtNLM"/>
    </source>
</evidence>
<dbReference type="GeneID" id="19309828"/>
<sequence>MCLFVSLPRTLNDLGGLGAFAAATMGISALLMIVFAGVQSHPLGYTGVAPTVTTYTSGCCSPRHTRCKMVLTERTGTSSFLNISYTFIGQITLTTFIAEMRDPRDFPKGNNYVATPAVGTLQPIYKRIATSFAIPTIIYLGSLYSSVPVRRVFFRVIHSSRHKHSNTVLAWSAWVGIITATWGPGMGHRGRDTRLLGRAVSRSRRSMAGPGDVEVSASVQSIIDSYDLGTVGSPFTFPSMGMATNSATEQPAG</sequence>
<dbReference type="EMBL" id="KB469310">
    <property type="protein sequence ID" value="EPQ51583.1"/>
    <property type="molecule type" value="Genomic_DNA"/>
</dbReference>
<evidence type="ECO:0000256" key="1">
    <source>
        <dbReference type="SAM" id="Phobius"/>
    </source>
</evidence>
<keyword evidence="1" id="KW-0812">Transmembrane</keyword>
<dbReference type="OrthoDB" id="294730at2759"/>